<feature type="domain" description="PUA" evidence="4">
    <location>
        <begin position="96"/>
        <end position="175"/>
    </location>
</feature>
<dbReference type="NCBIfam" id="TIGR00451">
    <property type="entry name" value="unchar_dom_2"/>
    <property type="match status" value="1"/>
</dbReference>
<organism evidence="5">
    <name type="scientific">Eutreptiella gymnastica</name>
    <dbReference type="NCBI Taxonomy" id="73025"/>
    <lineage>
        <taxon>Eukaryota</taxon>
        <taxon>Discoba</taxon>
        <taxon>Euglenozoa</taxon>
        <taxon>Euglenida</taxon>
        <taxon>Spirocuta</taxon>
        <taxon>Euglenophyceae</taxon>
        <taxon>Eutreptiales</taxon>
        <taxon>Eutreptiaceae</taxon>
        <taxon>Eutreptiella</taxon>
    </lineage>
</organism>
<dbReference type="GO" id="GO:0005737">
    <property type="term" value="C:cytoplasm"/>
    <property type="evidence" value="ECO:0007669"/>
    <property type="project" value="UniProtKB-SubCell"/>
</dbReference>
<dbReference type="PROSITE" id="PS50890">
    <property type="entry name" value="PUA"/>
    <property type="match status" value="1"/>
</dbReference>
<dbReference type="PANTHER" id="PTHR22798:SF0">
    <property type="entry name" value="MALIGNANT T-CELL-AMPLIFIED SEQUENCE 1"/>
    <property type="match status" value="1"/>
</dbReference>
<proteinExistence type="predicted"/>
<dbReference type="GO" id="GO:0001731">
    <property type="term" value="P:formation of translation preinitiation complex"/>
    <property type="evidence" value="ECO:0007669"/>
    <property type="project" value="TreeGrafter"/>
</dbReference>
<dbReference type="Pfam" id="PF26292">
    <property type="entry name" value="PUA_elF2D"/>
    <property type="match status" value="1"/>
</dbReference>
<dbReference type="CDD" id="cd11609">
    <property type="entry name" value="MCT1_N"/>
    <property type="match status" value="1"/>
</dbReference>
<dbReference type="SMART" id="SM00359">
    <property type="entry name" value="PUA"/>
    <property type="match status" value="1"/>
</dbReference>
<dbReference type="PIRSF" id="PIRSF005067">
    <property type="entry name" value="Tma_RNA-bind_prd"/>
    <property type="match status" value="1"/>
</dbReference>
<reference evidence="5" key="1">
    <citation type="submission" date="2021-01" db="EMBL/GenBank/DDBJ databases">
        <authorList>
            <person name="Corre E."/>
            <person name="Pelletier E."/>
            <person name="Niang G."/>
            <person name="Scheremetjew M."/>
            <person name="Finn R."/>
            <person name="Kale V."/>
            <person name="Holt S."/>
            <person name="Cochrane G."/>
            <person name="Meng A."/>
            <person name="Brown T."/>
            <person name="Cohen L."/>
        </authorList>
    </citation>
    <scope>NUCLEOTIDE SEQUENCE</scope>
    <source>
        <strain evidence="5">CCMP1594</strain>
    </source>
</reference>
<dbReference type="InterPro" id="IPR048248">
    <property type="entry name" value="PUA_eIF2d-like"/>
</dbReference>
<dbReference type="PANTHER" id="PTHR22798">
    <property type="entry name" value="MCT-1 PROTEIN"/>
    <property type="match status" value="1"/>
</dbReference>
<comment type="subcellular location">
    <subcellularLocation>
        <location evidence="1 3">Cytoplasm</location>
    </subcellularLocation>
</comment>
<evidence type="ECO:0000256" key="1">
    <source>
        <dbReference type="ARBA" id="ARBA00004496"/>
    </source>
</evidence>
<keyword evidence="2 3" id="KW-0963">Cytoplasm</keyword>
<dbReference type="Gene3D" id="3.10.400.20">
    <property type="match status" value="1"/>
</dbReference>
<dbReference type="CDD" id="cd21155">
    <property type="entry name" value="PUA_MCTS-1-like"/>
    <property type="match status" value="1"/>
</dbReference>
<dbReference type="InterPro" id="IPR016437">
    <property type="entry name" value="MCT-1/Tma20"/>
</dbReference>
<dbReference type="InterPro" id="IPR002478">
    <property type="entry name" value="PUA"/>
</dbReference>
<protein>
    <recommendedName>
        <fullName evidence="4">PUA domain-containing protein</fullName>
    </recommendedName>
</protein>
<evidence type="ECO:0000259" key="4">
    <source>
        <dbReference type="SMART" id="SM00359"/>
    </source>
</evidence>
<dbReference type="Pfam" id="PF17832">
    <property type="entry name" value="Pre-PUA"/>
    <property type="match status" value="1"/>
</dbReference>
<accession>A0A7S4LCJ5</accession>
<dbReference type="InterPro" id="IPR015947">
    <property type="entry name" value="PUA-like_sf"/>
</dbReference>
<dbReference type="FunFam" id="3.10.400.20:FF:000001">
    <property type="entry name" value="Malignant T-cell-amplified sequence 1"/>
    <property type="match status" value="1"/>
</dbReference>
<name>A0A7S4LCJ5_9EUGL</name>
<dbReference type="InterPro" id="IPR004521">
    <property type="entry name" value="Uncharacterised_CHP00451"/>
</dbReference>
<evidence type="ECO:0000256" key="3">
    <source>
        <dbReference type="PIRNR" id="PIRNR005067"/>
    </source>
</evidence>
<gene>
    <name evidence="5" type="ORF">EGYM00163_LOCUS31592</name>
</gene>
<dbReference type="AlphaFoldDB" id="A0A7S4LCJ5"/>
<dbReference type="SUPFAM" id="SSF88697">
    <property type="entry name" value="PUA domain-like"/>
    <property type="match status" value="1"/>
</dbReference>
<evidence type="ECO:0000256" key="2">
    <source>
        <dbReference type="ARBA" id="ARBA00022490"/>
    </source>
</evidence>
<dbReference type="EMBL" id="HBJA01090767">
    <property type="protein sequence ID" value="CAE0820420.1"/>
    <property type="molecule type" value="Transcribed_RNA"/>
</dbReference>
<sequence>MTNAMFKKFSMEVVQSQNKSKSSVQRAVRTQLAEQFPSMEAYWEEILPSKSDLILVKCQNHITLVTFEKRVVFFQERDGPYCPVLRLLQQFPEMLPKMRVDIGGCKHVLGGANIMCPGLTSKGGCMDEGVAKSAVVGIYVEGKEHPCAIGIMKMSGDEIKKINKGHGIENVHYMGDGLWHMPILDA</sequence>
<evidence type="ECO:0000313" key="5">
    <source>
        <dbReference type="EMBL" id="CAE0820420.1"/>
    </source>
</evidence>
<dbReference type="InterPro" id="IPR041366">
    <property type="entry name" value="Pre-PUA"/>
</dbReference>
<dbReference type="GO" id="GO:0003723">
    <property type="term" value="F:RNA binding"/>
    <property type="evidence" value="ECO:0007669"/>
    <property type="project" value="InterPro"/>
</dbReference>